<dbReference type="SUPFAM" id="SSF50729">
    <property type="entry name" value="PH domain-like"/>
    <property type="match status" value="1"/>
</dbReference>
<feature type="region of interest" description="Disordered" evidence="3">
    <location>
        <begin position="158"/>
        <end position="195"/>
    </location>
</feature>
<feature type="compositionally biased region" description="Basic and acidic residues" evidence="3">
    <location>
        <begin position="690"/>
        <end position="704"/>
    </location>
</feature>
<feature type="compositionally biased region" description="Polar residues" evidence="3">
    <location>
        <begin position="555"/>
        <end position="567"/>
    </location>
</feature>
<feature type="compositionally biased region" description="Basic and acidic residues" evidence="3">
    <location>
        <begin position="491"/>
        <end position="501"/>
    </location>
</feature>
<feature type="coiled-coil region" evidence="2">
    <location>
        <begin position="733"/>
        <end position="806"/>
    </location>
</feature>
<feature type="compositionally biased region" description="Low complexity" evidence="3">
    <location>
        <begin position="472"/>
        <end position="485"/>
    </location>
</feature>
<dbReference type="PANTHER" id="PTHR12156:SF23">
    <property type="entry name" value="PLECKSTRIN HOMOLOGY-LIKE DOMAIN FAMILY B MEMBER 1"/>
    <property type="match status" value="1"/>
</dbReference>
<dbReference type="RefSeq" id="XP_040586080.1">
    <property type="nucleotide sequence ID" value="XM_040730146.1"/>
</dbReference>
<feature type="region of interest" description="Disordered" evidence="3">
    <location>
        <begin position="1330"/>
        <end position="1349"/>
    </location>
</feature>
<dbReference type="Pfam" id="PF00169">
    <property type="entry name" value="PH"/>
    <property type="match status" value="1"/>
</dbReference>
<feature type="compositionally biased region" description="Low complexity" evidence="3">
    <location>
        <begin position="1167"/>
        <end position="1188"/>
    </location>
</feature>
<keyword evidence="5" id="KW-1185">Reference proteome</keyword>
<dbReference type="CDD" id="cd22713">
    <property type="entry name" value="FHA_PHLB1"/>
    <property type="match status" value="1"/>
</dbReference>
<dbReference type="Proteomes" id="UP000886700">
    <property type="component" value="Unplaced"/>
</dbReference>
<feature type="domain" description="PH" evidence="4">
    <location>
        <begin position="1478"/>
        <end position="1592"/>
    </location>
</feature>
<proteinExistence type="predicted"/>
<accession>A0ABM2WDQ6</accession>
<feature type="compositionally biased region" description="Polar residues" evidence="3">
    <location>
        <begin position="166"/>
        <end position="177"/>
    </location>
</feature>
<dbReference type="Gene3D" id="2.30.29.30">
    <property type="entry name" value="Pleckstrin-homology domain (PH domain)/Phosphotyrosine-binding domain (PTB)"/>
    <property type="match status" value="1"/>
</dbReference>
<feature type="compositionally biased region" description="Low complexity" evidence="3">
    <location>
        <begin position="261"/>
        <end position="282"/>
    </location>
</feature>
<evidence type="ECO:0000259" key="4">
    <source>
        <dbReference type="PROSITE" id="PS50003"/>
    </source>
</evidence>
<organism evidence="5 6">
    <name type="scientific">Mesocricetus auratus</name>
    <name type="common">Golden hamster</name>
    <dbReference type="NCBI Taxonomy" id="10036"/>
    <lineage>
        <taxon>Eukaryota</taxon>
        <taxon>Metazoa</taxon>
        <taxon>Chordata</taxon>
        <taxon>Craniata</taxon>
        <taxon>Vertebrata</taxon>
        <taxon>Euteleostomi</taxon>
        <taxon>Mammalia</taxon>
        <taxon>Eutheria</taxon>
        <taxon>Euarchontoglires</taxon>
        <taxon>Glires</taxon>
        <taxon>Rodentia</taxon>
        <taxon>Myomorpha</taxon>
        <taxon>Muroidea</taxon>
        <taxon>Cricetidae</taxon>
        <taxon>Cricetinae</taxon>
        <taxon>Mesocricetus</taxon>
    </lineage>
</organism>
<feature type="region of interest" description="Disordered" evidence="3">
    <location>
        <begin position="377"/>
        <end position="583"/>
    </location>
</feature>
<dbReference type="PANTHER" id="PTHR12156">
    <property type="entry name" value="PLECKSTRIN HOMOLOGY-LIKE DOMAIN, FAMILY B, MEMBER 3"/>
    <property type="match status" value="1"/>
</dbReference>
<reference evidence="6" key="1">
    <citation type="submission" date="2025-08" db="UniProtKB">
        <authorList>
            <consortium name="RefSeq"/>
        </authorList>
    </citation>
    <scope>IDENTIFICATION</scope>
    <source>
        <tissue evidence="6">Liver</tissue>
    </source>
</reference>
<name>A0ABM2WDQ6_MESAU</name>
<dbReference type="InterPro" id="IPR001849">
    <property type="entry name" value="PH_domain"/>
</dbReference>
<feature type="coiled-coil region" evidence="2">
    <location>
        <begin position="1359"/>
        <end position="1429"/>
    </location>
</feature>
<feature type="region of interest" description="Disordered" evidence="3">
    <location>
        <begin position="670"/>
        <end position="724"/>
    </location>
</feature>
<dbReference type="InterPro" id="IPR011993">
    <property type="entry name" value="PH-like_dom_sf"/>
</dbReference>
<keyword evidence="1 2" id="KW-0175">Coiled coil</keyword>
<evidence type="ECO:0000256" key="3">
    <source>
        <dbReference type="SAM" id="MobiDB-lite"/>
    </source>
</evidence>
<dbReference type="Pfam" id="PF00498">
    <property type="entry name" value="FHA"/>
    <property type="match status" value="1"/>
</dbReference>
<dbReference type="Gene3D" id="2.60.200.20">
    <property type="match status" value="1"/>
</dbReference>
<dbReference type="PROSITE" id="PS50003">
    <property type="entry name" value="PH_DOMAIN"/>
    <property type="match status" value="1"/>
</dbReference>
<feature type="coiled-coil region" evidence="2">
    <location>
        <begin position="919"/>
        <end position="949"/>
    </location>
</feature>
<evidence type="ECO:0000313" key="6">
    <source>
        <dbReference type="RefSeq" id="XP_040586080.1"/>
    </source>
</evidence>
<feature type="compositionally biased region" description="Low complexity" evidence="3">
    <location>
        <begin position="670"/>
        <end position="685"/>
    </location>
</feature>
<dbReference type="CDD" id="cd14673">
    <property type="entry name" value="PH_PHLDB1_2"/>
    <property type="match status" value="1"/>
</dbReference>
<dbReference type="InterPro" id="IPR000253">
    <property type="entry name" value="FHA_dom"/>
</dbReference>
<dbReference type="InterPro" id="IPR037810">
    <property type="entry name" value="PHLDB1/2/3_PH"/>
</dbReference>
<dbReference type="InterPro" id="IPR008984">
    <property type="entry name" value="SMAD_FHA_dom_sf"/>
</dbReference>
<dbReference type="SUPFAM" id="SSF49879">
    <property type="entry name" value="SMAD/FHA domain"/>
    <property type="match status" value="1"/>
</dbReference>
<dbReference type="SMART" id="SM00233">
    <property type="entry name" value="PH"/>
    <property type="match status" value="1"/>
</dbReference>
<feature type="region of interest" description="Disordered" evidence="3">
    <location>
        <begin position="1161"/>
        <end position="1211"/>
    </location>
</feature>
<evidence type="ECO:0000256" key="2">
    <source>
        <dbReference type="SAM" id="Coils"/>
    </source>
</evidence>
<evidence type="ECO:0000313" key="5">
    <source>
        <dbReference type="Proteomes" id="UP000886700"/>
    </source>
</evidence>
<dbReference type="GeneID" id="101828629"/>
<protein>
    <submittedName>
        <fullName evidence="6">Pleckstrin homology-like domain family B member 1 isoform X2</fullName>
    </submittedName>
</protein>
<feature type="region of interest" description="Disordered" evidence="3">
    <location>
        <begin position="220"/>
        <end position="345"/>
    </location>
</feature>
<dbReference type="InterPro" id="IPR052212">
    <property type="entry name" value="PH-like_domain"/>
</dbReference>
<gene>
    <name evidence="6" type="primary">Phldb1</name>
</gene>
<evidence type="ECO:0000256" key="1">
    <source>
        <dbReference type="ARBA" id="ARBA00023054"/>
    </source>
</evidence>
<sequence>MPGARNPRTMDTLSRNQLGPACKTQAVVQKGPLDLIETGKGLKVQTDKPHLVSLGSGRLSTAITLLPLEEGRTVIGSAARDISLQGPGLAPEHCYVENLRGTLTLYPCGNPCTIDGLPVRQPTRLTQGCMLCLGQSTFLRFNHPAEAKWMKSMIPAGGRAPGPSCNPGSAESESLVNGNHAAQPATRGPPACASHSSLVSSIEKDLQEIMDSLVLEEPGAAGKKPAATSPLSPMANGGRYLLSPPTSPGAMSVGSSYENTSPAFSPLSSPASSGSCASHSPSGQEPGPSVPPLVPARSSSYHLALQPPQSRPGVTRSSESPRLGRKGGHERPPSPGLRGLLTDSPAATVLAEARRTTESPRLGGQLPVVAISLSEYPPSGARSQPTSIPGSPKFQSPVPAPRNKIGTLQDRPPSPFREPPGTERVLPTSPSRQLVGRTFSDGSAARTLQPPESPRLGRRGLDSMRELPPLSPSLSRRALSPLPARTTPDTKLSREVAESPRPRRWAAHGTSPEDFSLTLGARGRRTRSPSPTLGESLAPRKGSFSGRLSPAYSLGSLTGASPRQSPHAQRKLSSGDLRVPLPRERKNSITEISDNEDDLLEYHRRQRQERLREQEMERLERQRLETILNLCAEYSRADGGPEAGELPSIGEATAALALAGRRPARGLTGATVVSGRSAEESGGASQRLWESMERSDEENLKEECSSTESTQQEHEDPPSTKLQGEVLAVEEERAQALGRVERLKVRVKELEQQLQEAAREAEMERALLQGEREAERTLLQKEQRAVDQLQEKLVALETGIQKERDKERAELAAGRRHLEARQALYAELQTQLDNCPESVREQLQEQLRREADALETETKLFEDLEFQQLERESRVEEERELAGQGLLRSKAELLRSVTKRKERLAVLDSQAGQIRAQAVQESERLARDKNAALQLLQKEKEKLTVLERRYHSLTGGRPFPKTTSTLKEAQLLISESSLMGLETKALGLSPRSSQAGASSVPLTPPASTQLCPKAQEEYVSLAEVLRLCFRLDPYASAACPSRLPQSLPGNEYVTLEQLKVMWGPSPVPPTPSPGLPSWASASRDLVPITCLPPRLPCSSFASIRPSSEMEKLLLPAVDLEQWYQELMAGLGTGLAAASPRSSPPPLPAKASRQLQVYRSKMDGEATSPLPRTRSGPLPSSSGSSSSSSQLSVATLGRSPSPKTALLAQNGTSSLPRNLAATLQDIETKRQLALQQKVELLPAEPLPPDDPAGHQVIEEQRRRLAELKQKAAAEAQCQWDALHGAAPFAAGPSGFPALMHHSILHHLPAGRERGEEGEHAYDTLSLESSDSMETSISTGGNSACSPDNMSSASGLDMGKIEEMEKMLKEAHAEKSRLMESRVRLAGARRQQVEREMELRRQALEEERRRREQVERRLQSESARRQQLVEKEVKLREKQFSQARPLTRYLPNRKEDFDLKTHIESSGHGVDTCLHVVLSSKVCRGYLIKMGGKIKSWKKRWFVFDRLKRTLSYYVDKHETKLKGVIYFQAIEEVYYDHLRSAAKKRFFHFTMVTESPNPALTFCVKTHDRLYYMVAPSAEAMRIWMDVIVTGAEGYTQFMN</sequence>